<protein>
    <submittedName>
        <fullName evidence="1">DUF924 domain-containing protein</fullName>
    </submittedName>
</protein>
<dbReference type="Gene3D" id="1.25.40.10">
    <property type="entry name" value="Tetratricopeptide repeat domain"/>
    <property type="match status" value="1"/>
</dbReference>
<sequence>MCSVKHVKGAQDVLDFWFGTPGSAIWNTARKEWFTKRDAFDATIRDTFLPTWQAAYEGAHDGAADDWSSTPEGTCARLILLDQFPRNMFRGDPRTFATDAQAQALARRMLAQGWDRELPTPWHRMFCYLPFEHAESPEAQDIAVREYITLREDTGGEVDSVEWAVKHQEIIARFGRFPHRNAVLGRASTDDELAFLKQPGSSF</sequence>
<organism evidence="1 2">
    <name type="scientific">Cupriavidus campinensis</name>
    <dbReference type="NCBI Taxonomy" id="151783"/>
    <lineage>
        <taxon>Bacteria</taxon>
        <taxon>Pseudomonadati</taxon>
        <taxon>Pseudomonadota</taxon>
        <taxon>Betaproteobacteria</taxon>
        <taxon>Burkholderiales</taxon>
        <taxon>Burkholderiaceae</taxon>
        <taxon>Cupriavidus</taxon>
    </lineage>
</organism>
<dbReference type="AlphaFoldDB" id="A0AAE9I312"/>
<accession>A0AAE9I312</accession>
<dbReference type="Gene3D" id="1.20.58.320">
    <property type="entry name" value="TPR-like"/>
    <property type="match status" value="1"/>
</dbReference>
<reference evidence="1" key="2">
    <citation type="submission" date="2022-05" db="EMBL/GenBank/DDBJ databases">
        <authorList>
            <person name="Kunte H.-J."/>
        </authorList>
    </citation>
    <scope>NUCLEOTIDE SEQUENCE</scope>
    <source>
        <strain evidence="1">G5</strain>
    </source>
</reference>
<dbReference type="EMBL" id="CP097330">
    <property type="protein sequence ID" value="URF05092.1"/>
    <property type="molecule type" value="Genomic_DNA"/>
</dbReference>
<dbReference type="RefSeq" id="WP_211944269.1">
    <property type="nucleotide sequence ID" value="NZ_CAJPVH010000110.1"/>
</dbReference>
<reference evidence="1" key="1">
    <citation type="journal article" date="2022" name="Microbiol. Resour. Announc.">
        <title>Genome Sequence of Cupriavidus campinensis Strain G5, a Member of a Bacterial Consortium Capable of Polyethylene Degradation.</title>
        <authorList>
            <person name="Schneider B."/>
            <person name="Pfeiffer F."/>
            <person name="Dyall-Smith M."/>
            <person name="Kunte H.J."/>
        </authorList>
    </citation>
    <scope>NUCLEOTIDE SEQUENCE</scope>
    <source>
        <strain evidence="1">G5</strain>
    </source>
</reference>
<dbReference type="KEGG" id="ccam:M5D45_04465"/>
<dbReference type="InterPro" id="IPR010323">
    <property type="entry name" value="DUF924"/>
</dbReference>
<evidence type="ECO:0000313" key="1">
    <source>
        <dbReference type="EMBL" id="URF05092.1"/>
    </source>
</evidence>
<dbReference type="Pfam" id="PF06041">
    <property type="entry name" value="DUF924"/>
    <property type="match status" value="1"/>
</dbReference>
<evidence type="ECO:0000313" key="2">
    <source>
        <dbReference type="Proteomes" id="UP001056132"/>
    </source>
</evidence>
<name>A0AAE9I312_9BURK</name>
<dbReference type="InterPro" id="IPR011990">
    <property type="entry name" value="TPR-like_helical_dom_sf"/>
</dbReference>
<gene>
    <name evidence="1" type="ORF">M5D45_04465</name>
</gene>
<proteinExistence type="predicted"/>
<dbReference type="SUPFAM" id="SSF48452">
    <property type="entry name" value="TPR-like"/>
    <property type="match status" value="1"/>
</dbReference>
<dbReference type="Proteomes" id="UP001056132">
    <property type="component" value="Chromosome 1"/>
</dbReference>